<dbReference type="Proteomes" id="UP001227126">
    <property type="component" value="Unassembled WGS sequence"/>
</dbReference>
<dbReference type="Pfam" id="PF05226">
    <property type="entry name" value="CHASE2"/>
    <property type="match status" value="1"/>
</dbReference>
<keyword evidence="1" id="KW-0472">Membrane</keyword>
<dbReference type="PANTHER" id="PTHR43081:SF20">
    <property type="entry name" value="TWO-COMPONENT RESPONSE REGULATOR"/>
    <property type="match status" value="1"/>
</dbReference>
<dbReference type="EMBL" id="JASNJE010000018">
    <property type="protein sequence ID" value="MDK3074324.1"/>
    <property type="molecule type" value="Genomic_DNA"/>
</dbReference>
<dbReference type="RefSeq" id="WP_284486255.1">
    <property type="nucleotide sequence ID" value="NZ_JASNJE010000018.1"/>
</dbReference>
<keyword evidence="1" id="KW-0812">Transmembrane</keyword>
<dbReference type="Pfam" id="PF00211">
    <property type="entry name" value="Guanylate_cyc"/>
    <property type="match status" value="1"/>
</dbReference>
<name>A0ABT7FHQ7_9RHOB</name>
<comment type="caution">
    <text evidence="3">The sequence shown here is derived from an EMBL/GenBank/DDBJ whole genome shotgun (WGS) entry which is preliminary data.</text>
</comment>
<feature type="domain" description="Guanylate cyclase" evidence="2">
    <location>
        <begin position="398"/>
        <end position="528"/>
    </location>
</feature>
<gene>
    <name evidence="3" type="ORF">QO034_14555</name>
</gene>
<dbReference type="InterPro" id="IPR029787">
    <property type="entry name" value="Nucleotide_cyclase"/>
</dbReference>
<dbReference type="InterPro" id="IPR001054">
    <property type="entry name" value="A/G_cyclase"/>
</dbReference>
<organism evidence="3 4">
    <name type="scientific">Sedimentitalea xiamensis</name>
    <dbReference type="NCBI Taxonomy" id="3050037"/>
    <lineage>
        <taxon>Bacteria</taxon>
        <taxon>Pseudomonadati</taxon>
        <taxon>Pseudomonadota</taxon>
        <taxon>Alphaproteobacteria</taxon>
        <taxon>Rhodobacterales</taxon>
        <taxon>Paracoccaceae</taxon>
        <taxon>Sedimentitalea</taxon>
    </lineage>
</organism>
<dbReference type="SMART" id="SM00044">
    <property type="entry name" value="CYCc"/>
    <property type="match status" value="1"/>
</dbReference>
<accession>A0ABT7FHQ7</accession>
<keyword evidence="4" id="KW-1185">Reference proteome</keyword>
<dbReference type="SMART" id="SM01080">
    <property type="entry name" value="CHASE2"/>
    <property type="match status" value="1"/>
</dbReference>
<evidence type="ECO:0000259" key="2">
    <source>
        <dbReference type="PROSITE" id="PS50125"/>
    </source>
</evidence>
<dbReference type="InterPro" id="IPR050697">
    <property type="entry name" value="Adenylyl/Guanylyl_Cyclase_3/4"/>
</dbReference>
<proteinExistence type="predicted"/>
<keyword evidence="3" id="KW-0456">Lyase</keyword>
<dbReference type="EC" id="4.6.1.-" evidence="3"/>
<dbReference type="SUPFAM" id="SSF55073">
    <property type="entry name" value="Nucleotide cyclase"/>
    <property type="match status" value="1"/>
</dbReference>
<keyword evidence="1" id="KW-1133">Transmembrane helix</keyword>
<feature type="transmembrane region" description="Helical" evidence="1">
    <location>
        <begin position="311"/>
        <end position="332"/>
    </location>
</feature>
<dbReference type="InterPro" id="IPR007890">
    <property type="entry name" value="CHASE2"/>
</dbReference>
<evidence type="ECO:0000256" key="1">
    <source>
        <dbReference type="SAM" id="Phobius"/>
    </source>
</evidence>
<sequence length="578" mass="60680">MPHRAGLSSLLDPLETALVNLRFSTFGAIERPDNVVIVAIDDATLAVANPLGQGRQTLAEIIDAIAAAGASVVGVDILLTDTGSSSGDRALAAALGNRPTVIAAAGSFAPDPAGQGIPVVQDLLWPQPMFTDLSDVGIVNISTDHSGTPRHVPMAFMTSRGLQPSFVVQTAALFTGDTPSLSTTALTLGERVIPLDIGLQMPLRLAGPTGTVTTIPAMDILAESASMDLSGKVVILGVTATGLGDRFPTPFDPDLPGVEVMATAVSQLVGGDLLRRDDMVRRLDVVSAILLAMICVVPALLLPLSIGVPLAAGVLALWVAVVWLVFGLGIWLSAALPLASAGLPSALAGMLRYTYEKRRAARSDRAVSALKKFQSPALGDRITQDPDFLLVPETRNLVVSFVDLTGFTQISQDLGPEDSEAFLKKFHIFLEQTVESRDGIVLNFMGDGALLVFGMFEPSGNPADKALQAAIAMARQIHALGTAEGFARPLSCRIGLHWGAVVLSRLGGDLQQQLTITGDSVNLCSRLLEVAKSESATIAATSDFIACLSEPLPLPVNHSATHSVRGRHGDVRLSFWLL</sequence>
<evidence type="ECO:0000313" key="4">
    <source>
        <dbReference type="Proteomes" id="UP001227126"/>
    </source>
</evidence>
<dbReference type="CDD" id="cd07302">
    <property type="entry name" value="CHD"/>
    <property type="match status" value="1"/>
</dbReference>
<dbReference type="PROSITE" id="PS50125">
    <property type="entry name" value="GUANYLATE_CYCLASE_2"/>
    <property type="match status" value="1"/>
</dbReference>
<evidence type="ECO:0000313" key="3">
    <source>
        <dbReference type="EMBL" id="MDK3074324.1"/>
    </source>
</evidence>
<reference evidence="3 4" key="1">
    <citation type="submission" date="2023-05" db="EMBL/GenBank/DDBJ databases">
        <title>Sedimentitalea sp. nov. JM2-8.</title>
        <authorList>
            <person name="Huang J."/>
        </authorList>
    </citation>
    <scope>NUCLEOTIDE SEQUENCE [LARGE SCALE GENOMIC DNA]</scope>
    <source>
        <strain evidence="3 4">JM2-8</strain>
    </source>
</reference>
<dbReference type="PANTHER" id="PTHR43081">
    <property type="entry name" value="ADENYLATE CYCLASE, TERMINAL-DIFFERENTIATION SPECIFIC-RELATED"/>
    <property type="match status" value="1"/>
</dbReference>
<feature type="transmembrane region" description="Helical" evidence="1">
    <location>
        <begin position="285"/>
        <end position="304"/>
    </location>
</feature>
<protein>
    <submittedName>
        <fullName evidence="3">Adenylate/guanylate cyclase domain-containing protein</fullName>
        <ecNumber evidence="3">4.6.1.-</ecNumber>
    </submittedName>
</protein>
<dbReference type="GO" id="GO:0016829">
    <property type="term" value="F:lyase activity"/>
    <property type="evidence" value="ECO:0007669"/>
    <property type="project" value="UniProtKB-KW"/>
</dbReference>
<dbReference type="Gene3D" id="3.30.70.1230">
    <property type="entry name" value="Nucleotide cyclase"/>
    <property type="match status" value="1"/>
</dbReference>